<gene>
    <name evidence="1" type="ORF">H7B90_00465</name>
</gene>
<sequence length="201" mass="20184">MGQIFIPGTANPADVLSGRSFSAGTNYIASGTMPNNGALGTITPGTTAKSIAAGYTSGGSVVGDSNLVASNIRKGISIFGVTGNVIAGAPWSGGTGTATTTTSTFYLESGSTTSRYSFTVTGLAYTPKVIVAYIIDDLIGVPACCYNADAFSGNSGYKVMGLGNGQVIRVGQGAADVTSNGFTIPITKSGALIYWNAFADV</sequence>
<evidence type="ECO:0000313" key="2">
    <source>
        <dbReference type="Proteomes" id="UP000553776"/>
    </source>
</evidence>
<protein>
    <submittedName>
        <fullName evidence="1">Uncharacterized protein</fullName>
    </submittedName>
</protein>
<dbReference type="AlphaFoldDB" id="A0A841TUN2"/>
<comment type="caution">
    <text evidence="1">The sequence shown here is derived from an EMBL/GenBank/DDBJ whole genome shotgun (WGS) entry which is preliminary data.</text>
</comment>
<name>A0A841TUN2_9BACL</name>
<reference evidence="1 2" key="1">
    <citation type="submission" date="2020-08" db="EMBL/GenBank/DDBJ databases">
        <title>Cohnella phylogeny.</title>
        <authorList>
            <person name="Dunlap C."/>
        </authorList>
    </citation>
    <scope>NUCLEOTIDE SEQUENCE [LARGE SCALE GENOMIC DNA]</scope>
    <source>
        <strain evidence="1 2">DSM 25239</strain>
    </source>
</reference>
<evidence type="ECO:0000313" key="1">
    <source>
        <dbReference type="EMBL" id="MBB6689863.1"/>
    </source>
</evidence>
<proteinExistence type="predicted"/>
<organism evidence="1 2">
    <name type="scientific">Cohnella xylanilytica</name>
    <dbReference type="NCBI Taxonomy" id="557555"/>
    <lineage>
        <taxon>Bacteria</taxon>
        <taxon>Bacillati</taxon>
        <taxon>Bacillota</taxon>
        <taxon>Bacilli</taxon>
        <taxon>Bacillales</taxon>
        <taxon>Paenibacillaceae</taxon>
        <taxon>Cohnella</taxon>
    </lineage>
</organism>
<dbReference type="RefSeq" id="WP_185133895.1">
    <property type="nucleotide sequence ID" value="NZ_JACJVR010000002.1"/>
</dbReference>
<keyword evidence="2" id="KW-1185">Reference proteome</keyword>
<accession>A0A841TUN2</accession>
<dbReference type="Proteomes" id="UP000553776">
    <property type="component" value="Unassembled WGS sequence"/>
</dbReference>
<dbReference type="EMBL" id="JACJVR010000002">
    <property type="protein sequence ID" value="MBB6689863.1"/>
    <property type="molecule type" value="Genomic_DNA"/>
</dbReference>